<name>A0A0U4WCL7_9BACL</name>
<evidence type="ECO:0000313" key="3">
    <source>
        <dbReference type="Proteomes" id="UP000217696"/>
    </source>
</evidence>
<accession>A0A0U4WCL7</accession>
<dbReference type="EMBL" id="AP017312">
    <property type="protein sequence ID" value="BAU26553.1"/>
    <property type="molecule type" value="Genomic_DNA"/>
</dbReference>
<gene>
    <name evidence="2" type="ORF">CB4_00680</name>
</gene>
<reference evidence="2 3" key="1">
    <citation type="submission" date="2015-12" db="EMBL/GenBank/DDBJ databases">
        <title>Genome sequence of Aneurinibacillus soli.</title>
        <authorList>
            <person name="Lee J.S."/>
            <person name="Lee K.C."/>
            <person name="Kim K.K."/>
            <person name="Lee B.W."/>
        </authorList>
    </citation>
    <scope>NUCLEOTIDE SEQUENCE [LARGE SCALE GENOMIC DNA]</scope>
    <source>
        <strain evidence="2 3">CB4</strain>
    </source>
</reference>
<feature type="region of interest" description="Disordered" evidence="1">
    <location>
        <begin position="134"/>
        <end position="164"/>
    </location>
</feature>
<proteinExistence type="predicted"/>
<evidence type="ECO:0000256" key="1">
    <source>
        <dbReference type="SAM" id="MobiDB-lite"/>
    </source>
</evidence>
<feature type="compositionally biased region" description="Basic and acidic residues" evidence="1">
    <location>
        <begin position="134"/>
        <end position="149"/>
    </location>
</feature>
<sequence length="164" mass="18807">MFLQYNGYKTCAHTGEESLVSLNVENCVRCGSLFRRVRQPLCPNCLKKIDEEYEKCYKFIRKKENRACNVHELSEGTGVSLQQITTFILEGRLSIDNNPNIEYACKSCGGPTRSGSLCQKCVGNIKKMAGYMQEDKQRQEELVEEERRSKSGFYQVGRDEPRKS</sequence>
<protein>
    <submittedName>
        <fullName evidence="2">Uncharacterized protein</fullName>
    </submittedName>
</protein>
<organism evidence="2 3">
    <name type="scientific">Aneurinibacillus soli</name>
    <dbReference type="NCBI Taxonomy" id="1500254"/>
    <lineage>
        <taxon>Bacteria</taxon>
        <taxon>Bacillati</taxon>
        <taxon>Bacillota</taxon>
        <taxon>Bacilli</taxon>
        <taxon>Bacillales</taxon>
        <taxon>Paenibacillaceae</taxon>
        <taxon>Aneurinibacillus group</taxon>
        <taxon>Aneurinibacillus</taxon>
    </lineage>
</organism>
<dbReference type="Proteomes" id="UP000217696">
    <property type="component" value="Chromosome"/>
</dbReference>
<dbReference type="AlphaFoldDB" id="A0A0U4WCL7"/>
<evidence type="ECO:0000313" key="2">
    <source>
        <dbReference type="EMBL" id="BAU26553.1"/>
    </source>
</evidence>
<dbReference type="KEGG" id="asoc:CB4_00680"/>
<keyword evidence="3" id="KW-1185">Reference proteome</keyword>